<feature type="domain" description="HhH-GPD" evidence="10">
    <location>
        <begin position="1"/>
        <end position="117"/>
    </location>
</feature>
<dbReference type="GO" id="GO:0006284">
    <property type="term" value="P:base-excision repair"/>
    <property type="evidence" value="ECO:0007669"/>
    <property type="project" value="InterPro"/>
</dbReference>
<dbReference type="InterPro" id="IPR023170">
    <property type="entry name" value="HhH_base_excis_C"/>
</dbReference>
<dbReference type="PANTHER" id="PTHR42944">
    <property type="entry name" value="ADENINE DNA GLYCOSYLASE"/>
    <property type="match status" value="1"/>
</dbReference>
<dbReference type="Gene3D" id="1.10.1670.10">
    <property type="entry name" value="Helix-hairpin-Helix base-excision DNA repair enzymes (C-terminal)"/>
    <property type="match status" value="1"/>
</dbReference>
<organism evidence="11">
    <name type="scientific">marine sediment metagenome</name>
    <dbReference type="NCBI Taxonomy" id="412755"/>
    <lineage>
        <taxon>unclassified sequences</taxon>
        <taxon>metagenomes</taxon>
        <taxon>ecological metagenomes</taxon>
    </lineage>
</organism>
<keyword evidence="9" id="KW-0326">Glycosidase</keyword>
<dbReference type="GO" id="GO:0032357">
    <property type="term" value="F:oxidized purine DNA binding"/>
    <property type="evidence" value="ECO:0007669"/>
    <property type="project" value="TreeGrafter"/>
</dbReference>
<dbReference type="PROSITE" id="PS00764">
    <property type="entry name" value="ENDONUCLEASE_III_1"/>
    <property type="match status" value="1"/>
</dbReference>
<dbReference type="InterPro" id="IPR004035">
    <property type="entry name" value="Endouclease-III_FeS-bd_BS"/>
</dbReference>
<keyword evidence="3" id="KW-0479">Metal-binding</keyword>
<dbReference type="GO" id="GO:0034039">
    <property type="term" value="F:8-oxo-7,8-dihydroguanine DNA N-glycosylase activity"/>
    <property type="evidence" value="ECO:0007669"/>
    <property type="project" value="TreeGrafter"/>
</dbReference>
<evidence type="ECO:0000256" key="5">
    <source>
        <dbReference type="ARBA" id="ARBA00022801"/>
    </source>
</evidence>
<reference evidence="11" key="1">
    <citation type="journal article" date="2014" name="Front. Microbiol.">
        <title>High frequency of phylogenetically diverse reductive dehalogenase-homologous genes in deep subseafloor sedimentary metagenomes.</title>
        <authorList>
            <person name="Kawai M."/>
            <person name="Futagami T."/>
            <person name="Toyoda A."/>
            <person name="Takaki Y."/>
            <person name="Nishi S."/>
            <person name="Hori S."/>
            <person name="Arai W."/>
            <person name="Tsubouchi T."/>
            <person name="Morono Y."/>
            <person name="Uchiyama I."/>
            <person name="Ito T."/>
            <person name="Fujiyama A."/>
            <person name="Inagaki F."/>
            <person name="Takami H."/>
        </authorList>
    </citation>
    <scope>NUCLEOTIDE SEQUENCE</scope>
    <source>
        <strain evidence="11">Expedition CK06-06</strain>
    </source>
</reference>
<dbReference type="InterPro" id="IPR003265">
    <property type="entry name" value="HhH-GPD_domain"/>
</dbReference>
<dbReference type="AlphaFoldDB" id="X1CXS7"/>
<feature type="non-terminal residue" evidence="11">
    <location>
        <position position="1"/>
    </location>
</feature>
<dbReference type="GO" id="GO:0046872">
    <property type="term" value="F:metal ion binding"/>
    <property type="evidence" value="ECO:0007669"/>
    <property type="project" value="UniProtKB-KW"/>
</dbReference>
<dbReference type="Gene3D" id="1.10.340.30">
    <property type="entry name" value="Hypothetical protein, domain 2"/>
    <property type="match status" value="1"/>
</dbReference>
<keyword evidence="7" id="KW-0411">Iron-sulfur</keyword>
<dbReference type="SMART" id="SM00478">
    <property type="entry name" value="ENDO3c"/>
    <property type="match status" value="1"/>
</dbReference>
<comment type="caution">
    <text evidence="11">The sequence shown here is derived from an EMBL/GenBank/DDBJ whole genome shotgun (WGS) entry which is preliminary data.</text>
</comment>
<proteinExistence type="inferred from homology"/>
<keyword evidence="8" id="KW-0234">DNA repair</keyword>
<dbReference type="GO" id="GO:0035485">
    <property type="term" value="F:adenine/guanine mispair binding"/>
    <property type="evidence" value="ECO:0007669"/>
    <property type="project" value="TreeGrafter"/>
</dbReference>
<evidence type="ECO:0000256" key="2">
    <source>
        <dbReference type="ARBA" id="ARBA00008343"/>
    </source>
</evidence>
<keyword evidence="4" id="KW-0227">DNA damage</keyword>
<dbReference type="PANTHER" id="PTHR42944:SF1">
    <property type="entry name" value="ADENINE DNA GLYCOSYLASE"/>
    <property type="match status" value="1"/>
</dbReference>
<evidence type="ECO:0000313" key="11">
    <source>
        <dbReference type="EMBL" id="GAH13306.1"/>
    </source>
</evidence>
<gene>
    <name evidence="11" type="ORF">S01H4_52526</name>
</gene>
<evidence type="ECO:0000256" key="7">
    <source>
        <dbReference type="ARBA" id="ARBA00023014"/>
    </source>
</evidence>
<keyword evidence="6" id="KW-0408">Iron</keyword>
<dbReference type="GO" id="GO:0006298">
    <property type="term" value="P:mismatch repair"/>
    <property type="evidence" value="ECO:0007669"/>
    <property type="project" value="TreeGrafter"/>
</dbReference>
<protein>
    <recommendedName>
        <fullName evidence="10">HhH-GPD domain-containing protein</fullName>
    </recommendedName>
</protein>
<dbReference type="EMBL" id="BART01030021">
    <property type="protein sequence ID" value="GAH13306.1"/>
    <property type="molecule type" value="Genomic_DNA"/>
</dbReference>
<evidence type="ECO:0000256" key="4">
    <source>
        <dbReference type="ARBA" id="ARBA00022763"/>
    </source>
</evidence>
<comment type="similarity">
    <text evidence="2">Belongs to the Nth/MutY family.</text>
</comment>
<dbReference type="SUPFAM" id="SSF48150">
    <property type="entry name" value="DNA-glycosylase"/>
    <property type="match status" value="1"/>
</dbReference>
<evidence type="ECO:0000259" key="10">
    <source>
        <dbReference type="SMART" id="SM00478"/>
    </source>
</evidence>
<comment type="cofactor">
    <cofactor evidence="1">
        <name>[4Fe-4S] cluster</name>
        <dbReference type="ChEBI" id="CHEBI:49883"/>
    </cofactor>
</comment>
<dbReference type="GO" id="GO:0051536">
    <property type="term" value="F:iron-sulfur cluster binding"/>
    <property type="evidence" value="ECO:0007669"/>
    <property type="project" value="UniProtKB-KW"/>
</dbReference>
<evidence type="ECO:0000256" key="6">
    <source>
        <dbReference type="ARBA" id="ARBA00023004"/>
    </source>
</evidence>
<keyword evidence="5" id="KW-0378">Hydrolase</keyword>
<name>X1CXS7_9ZZZZ</name>
<evidence type="ECO:0000256" key="1">
    <source>
        <dbReference type="ARBA" id="ARBA00001966"/>
    </source>
</evidence>
<accession>X1CXS7</accession>
<dbReference type="CDD" id="cd00056">
    <property type="entry name" value="ENDO3c"/>
    <property type="match status" value="1"/>
</dbReference>
<sequence>DLQPTIKVLGLSNKRAQILKDLSQIIVTKHNGEIPQDTDKLKEVNGIADYVSNAFGCFGLNKRTLFFDVNIKRVIMRVFEPQNSKFNRDSMHSHLDKLLPKMEFKYMYWTILDFGALICSKNKPKCAICPITKHCLYFLNPA</sequence>
<evidence type="ECO:0000256" key="9">
    <source>
        <dbReference type="ARBA" id="ARBA00023295"/>
    </source>
</evidence>
<evidence type="ECO:0000256" key="8">
    <source>
        <dbReference type="ARBA" id="ARBA00023204"/>
    </source>
</evidence>
<dbReference type="GO" id="GO:0000701">
    <property type="term" value="F:purine-specific mismatch base pair DNA N-glycosylase activity"/>
    <property type="evidence" value="ECO:0007669"/>
    <property type="project" value="TreeGrafter"/>
</dbReference>
<dbReference type="InterPro" id="IPR011257">
    <property type="entry name" value="DNA_glycosylase"/>
</dbReference>
<evidence type="ECO:0000256" key="3">
    <source>
        <dbReference type="ARBA" id="ARBA00022723"/>
    </source>
</evidence>
<dbReference type="InterPro" id="IPR044298">
    <property type="entry name" value="MIG/MutY"/>
</dbReference>